<gene>
    <name evidence="3" type="ORF">ACFSR5_19080</name>
</gene>
<evidence type="ECO:0000259" key="2">
    <source>
        <dbReference type="Pfam" id="PF03724"/>
    </source>
</evidence>
<evidence type="ECO:0000313" key="4">
    <source>
        <dbReference type="Proteomes" id="UP001597545"/>
    </source>
</evidence>
<dbReference type="InterPro" id="IPR053147">
    <property type="entry name" value="Hsp_HslJ-like"/>
</dbReference>
<dbReference type="Proteomes" id="UP001597545">
    <property type="component" value="Unassembled WGS sequence"/>
</dbReference>
<evidence type="ECO:0000256" key="1">
    <source>
        <dbReference type="SAM" id="SignalP"/>
    </source>
</evidence>
<dbReference type="EMBL" id="JBHULR010000020">
    <property type="protein sequence ID" value="MFD2549756.1"/>
    <property type="molecule type" value="Genomic_DNA"/>
</dbReference>
<accession>A0ABW5KPU1</accession>
<comment type="caution">
    <text evidence="3">The sequence shown here is derived from an EMBL/GenBank/DDBJ whole genome shotgun (WGS) entry which is preliminary data.</text>
</comment>
<name>A0ABW5KPU1_9SPHI</name>
<organism evidence="3 4">
    <name type="scientific">Sphingobacterium suaedae</name>
    <dbReference type="NCBI Taxonomy" id="1686402"/>
    <lineage>
        <taxon>Bacteria</taxon>
        <taxon>Pseudomonadati</taxon>
        <taxon>Bacteroidota</taxon>
        <taxon>Sphingobacteriia</taxon>
        <taxon>Sphingobacteriales</taxon>
        <taxon>Sphingobacteriaceae</taxon>
        <taxon>Sphingobacterium</taxon>
    </lineage>
</organism>
<keyword evidence="4" id="KW-1185">Reference proteome</keyword>
<reference evidence="4" key="1">
    <citation type="journal article" date="2019" name="Int. J. Syst. Evol. Microbiol.">
        <title>The Global Catalogue of Microorganisms (GCM) 10K type strain sequencing project: providing services to taxonomists for standard genome sequencing and annotation.</title>
        <authorList>
            <consortium name="The Broad Institute Genomics Platform"/>
            <consortium name="The Broad Institute Genome Sequencing Center for Infectious Disease"/>
            <person name="Wu L."/>
            <person name="Ma J."/>
        </authorList>
    </citation>
    <scope>NUCLEOTIDE SEQUENCE [LARGE SCALE GENOMIC DNA]</scope>
    <source>
        <strain evidence="4">KCTC 42662</strain>
    </source>
</reference>
<dbReference type="InterPro" id="IPR038670">
    <property type="entry name" value="HslJ-like_sf"/>
</dbReference>
<feature type="signal peptide" evidence="1">
    <location>
        <begin position="1"/>
        <end position="17"/>
    </location>
</feature>
<evidence type="ECO:0000313" key="3">
    <source>
        <dbReference type="EMBL" id="MFD2549756.1"/>
    </source>
</evidence>
<feature type="chain" id="PRO_5045772921" evidence="1">
    <location>
        <begin position="18"/>
        <end position="163"/>
    </location>
</feature>
<dbReference type="Pfam" id="PF03724">
    <property type="entry name" value="META"/>
    <property type="match status" value="1"/>
</dbReference>
<dbReference type="InterPro" id="IPR005184">
    <property type="entry name" value="DUF306_Meta_HslJ"/>
</dbReference>
<feature type="domain" description="DUF306" evidence="2">
    <location>
        <begin position="45"/>
        <end position="155"/>
    </location>
</feature>
<dbReference type="PROSITE" id="PS51257">
    <property type="entry name" value="PROKAR_LIPOPROTEIN"/>
    <property type="match status" value="1"/>
</dbReference>
<keyword evidence="1" id="KW-0732">Signal</keyword>
<sequence>MQKKYLLFLLLTGFIVACQNQQMTNAGVDTAQVPASTERDTALRSLFNKEWHFQEVNNRPVVLDSQSRKEAFIILEERGNTAVGELGCNAFGTTFILSDRSNEIKFFPIRATQNACSNRKMEQQFLGALAQTEKYEVSSGLLVLKDAQNHTVAKLRPFYHSRT</sequence>
<dbReference type="RefSeq" id="WP_380906073.1">
    <property type="nucleotide sequence ID" value="NZ_JBHUEG010000019.1"/>
</dbReference>
<proteinExistence type="predicted"/>
<dbReference type="PANTHER" id="PTHR35535:SF1">
    <property type="entry name" value="HEAT SHOCK PROTEIN HSLJ"/>
    <property type="match status" value="1"/>
</dbReference>
<protein>
    <submittedName>
        <fullName evidence="3">META domain-containing protein</fullName>
    </submittedName>
</protein>
<dbReference type="PANTHER" id="PTHR35535">
    <property type="entry name" value="HEAT SHOCK PROTEIN HSLJ"/>
    <property type="match status" value="1"/>
</dbReference>
<dbReference type="Gene3D" id="2.40.128.270">
    <property type="match status" value="1"/>
</dbReference>